<dbReference type="InterPro" id="IPR050107">
    <property type="entry name" value="ABC_carbohydrate_import_ATPase"/>
</dbReference>
<dbReference type="CDD" id="cd03216">
    <property type="entry name" value="ABC_Carb_Monos_I"/>
    <property type="match status" value="1"/>
</dbReference>
<keyword evidence="11" id="KW-1185">Reference proteome</keyword>
<dbReference type="PROSITE" id="PS00211">
    <property type="entry name" value="ABC_TRANSPORTER_1"/>
    <property type="match status" value="1"/>
</dbReference>
<dbReference type="InterPro" id="IPR017871">
    <property type="entry name" value="ABC_transporter-like_CS"/>
</dbReference>
<evidence type="ECO:0000313" key="10">
    <source>
        <dbReference type="EMBL" id="TDL78344.1"/>
    </source>
</evidence>
<dbReference type="PROSITE" id="PS50893">
    <property type="entry name" value="ABC_TRANSPORTER_2"/>
    <property type="match status" value="2"/>
</dbReference>
<keyword evidence="8" id="KW-0472">Membrane</keyword>
<feature type="domain" description="ABC transporter" evidence="9">
    <location>
        <begin position="269"/>
        <end position="512"/>
    </location>
</feature>
<dbReference type="GO" id="GO:0016887">
    <property type="term" value="F:ATP hydrolysis activity"/>
    <property type="evidence" value="ECO:0007669"/>
    <property type="project" value="InterPro"/>
</dbReference>
<organism evidence="10 11">
    <name type="scientific">Palleronia sediminis</name>
    <dbReference type="NCBI Taxonomy" id="2547833"/>
    <lineage>
        <taxon>Bacteria</taxon>
        <taxon>Pseudomonadati</taxon>
        <taxon>Pseudomonadota</taxon>
        <taxon>Alphaproteobacteria</taxon>
        <taxon>Rhodobacterales</taxon>
        <taxon>Roseobacteraceae</taxon>
        <taxon>Palleronia</taxon>
    </lineage>
</organism>
<dbReference type="Proteomes" id="UP000295701">
    <property type="component" value="Unassembled WGS sequence"/>
</dbReference>
<evidence type="ECO:0000256" key="1">
    <source>
        <dbReference type="ARBA" id="ARBA00022448"/>
    </source>
</evidence>
<dbReference type="GO" id="GO:0005524">
    <property type="term" value="F:ATP binding"/>
    <property type="evidence" value="ECO:0007669"/>
    <property type="project" value="UniProtKB-KW"/>
</dbReference>
<evidence type="ECO:0000256" key="6">
    <source>
        <dbReference type="ARBA" id="ARBA00022840"/>
    </source>
</evidence>
<comment type="caution">
    <text evidence="10">The sequence shown here is derived from an EMBL/GenBank/DDBJ whole genome shotgun (WGS) entry which is preliminary data.</text>
</comment>
<dbReference type="InterPro" id="IPR003593">
    <property type="entry name" value="AAA+_ATPase"/>
</dbReference>
<evidence type="ECO:0000256" key="5">
    <source>
        <dbReference type="ARBA" id="ARBA00022741"/>
    </source>
</evidence>
<evidence type="ECO:0000259" key="9">
    <source>
        <dbReference type="PROSITE" id="PS50893"/>
    </source>
</evidence>
<evidence type="ECO:0000313" key="11">
    <source>
        <dbReference type="Proteomes" id="UP000295701"/>
    </source>
</evidence>
<dbReference type="InterPro" id="IPR003439">
    <property type="entry name" value="ABC_transporter-like_ATP-bd"/>
</dbReference>
<keyword evidence="6 10" id="KW-0067">ATP-binding</keyword>
<keyword evidence="5" id="KW-0547">Nucleotide-binding</keyword>
<evidence type="ECO:0000256" key="7">
    <source>
        <dbReference type="ARBA" id="ARBA00022967"/>
    </source>
</evidence>
<dbReference type="Pfam" id="PF00005">
    <property type="entry name" value="ABC_tran"/>
    <property type="match status" value="2"/>
</dbReference>
<keyword evidence="2" id="KW-1003">Cell membrane</keyword>
<evidence type="ECO:0000256" key="8">
    <source>
        <dbReference type="ARBA" id="ARBA00023136"/>
    </source>
</evidence>
<dbReference type="PANTHER" id="PTHR43790">
    <property type="entry name" value="CARBOHYDRATE TRANSPORT ATP-BINDING PROTEIN MG119-RELATED"/>
    <property type="match status" value="1"/>
</dbReference>
<name>A0A4R6A6J7_9RHOB</name>
<dbReference type="SMART" id="SM00382">
    <property type="entry name" value="AAA"/>
    <property type="match status" value="1"/>
</dbReference>
<dbReference type="OrthoDB" id="9805029at2"/>
<reference evidence="10 11" key="1">
    <citation type="submission" date="2019-03" db="EMBL/GenBank/DDBJ databases">
        <title>Primorskyibacter sp. SS33 isolated from sediments.</title>
        <authorList>
            <person name="Xunke S."/>
        </authorList>
    </citation>
    <scope>NUCLEOTIDE SEQUENCE [LARGE SCALE GENOMIC DNA]</scope>
    <source>
        <strain evidence="10 11">SS33</strain>
    </source>
</reference>
<keyword evidence="7" id="KW-1278">Translocase</keyword>
<dbReference type="PANTHER" id="PTHR43790:SF1">
    <property type="entry name" value="XYLOSE IMPORT ATP-BINDING PROTEIN XYLG"/>
    <property type="match status" value="1"/>
</dbReference>
<protein>
    <submittedName>
        <fullName evidence="10">Sugar ABC transporter ATP-binding protein</fullName>
    </submittedName>
</protein>
<dbReference type="SUPFAM" id="SSF52540">
    <property type="entry name" value="P-loop containing nucleoside triphosphate hydrolases"/>
    <property type="match status" value="2"/>
</dbReference>
<evidence type="ECO:0000256" key="3">
    <source>
        <dbReference type="ARBA" id="ARBA00022597"/>
    </source>
</evidence>
<dbReference type="InterPro" id="IPR027417">
    <property type="entry name" value="P-loop_NTPase"/>
</dbReference>
<accession>A0A4R6A6J7</accession>
<dbReference type="EMBL" id="SNAA01000012">
    <property type="protein sequence ID" value="TDL78344.1"/>
    <property type="molecule type" value="Genomic_DNA"/>
</dbReference>
<proteinExistence type="predicted"/>
<dbReference type="RefSeq" id="WP_133397254.1">
    <property type="nucleotide sequence ID" value="NZ_SNAA01000012.1"/>
</dbReference>
<keyword evidence="1" id="KW-0813">Transport</keyword>
<dbReference type="AlphaFoldDB" id="A0A4R6A6J7"/>
<dbReference type="CDD" id="cd03215">
    <property type="entry name" value="ABC_Carb_Monos_II"/>
    <property type="match status" value="1"/>
</dbReference>
<evidence type="ECO:0000256" key="4">
    <source>
        <dbReference type="ARBA" id="ARBA00022737"/>
    </source>
</evidence>
<gene>
    <name evidence="10" type="ORF">E2L08_11635</name>
</gene>
<sequence>MTQTDTDAPFLETRALHKRYGGVHALRGVDLTIRRGRFYHLLGENGCGKSTLIKIISGAQSPSEGRVQIEGVEQPATPDPIAALAAGIETVYQDLSLLPNLSVEENIGLTSQLVASGGRLAVRLRRGEMRALAARAAAEVGLPSDPAFLRTHVDRLPIATRQLISIARAVAAEAGLVIMDEPTTALTRREIAHLIGVIRKLQARGTALLFVTHKLDEAKEIGGTGIVMRDGQFVAELDIETADLAEVGELMTNRRIDQARYRAASPAAAEVARLSVDGLSRAGSYRDISFDLAPGEILGITGLLDSGRNPLALGLAGLAPPDAGQVRLDGRTVDLSDPSTGMDRGIAYVPEDRLEEGLFLDKSITDNIAMTVFDRLRGALGIVSMDRARILAREVADDLKIVAEDVDAPVGSLSGGNQQRVLIGRWLATKPRVLILHGPTVGVDVGSKDTIFRIIQRQAEAGMGVIIVSDDIPELIQNCDRIAVMRDGRIVETFDGARVDAGQLYAAIGGILETAETAP</sequence>
<keyword evidence="4" id="KW-0677">Repeat</keyword>
<dbReference type="Gene3D" id="3.40.50.300">
    <property type="entry name" value="P-loop containing nucleotide triphosphate hydrolases"/>
    <property type="match status" value="2"/>
</dbReference>
<feature type="domain" description="ABC transporter" evidence="9">
    <location>
        <begin position="11"/>
        <end position="255"/>
    </location>
</feature>
<keyword evidence="3" id="KW-0762">Sugar transport</keyword>
<evidence type="ECO:0000256" key="2">
    <source>
        <dbReference type="ARBA" id="ARBA00022475"/>
    </source>
</evidence>